<reference evidence="1" key="1">
    <citation type="submission" date="2020-08" db="EMBL/GenBank/DDBJ databases">
        <title>Multicomponent nature underlies the extraordinary mechanical properties of spider dragline silk.</title>
        <authorList>
            <person name="Kono N."/>
            <person name="Nakamura H."/>
            <person name="Mori M."/>
            <person name="Yoshida Y."/>
            <person name="Ohtoshi R."/>
            <person name="Malay A.D."/>
            <person name="Moran D.A.P."/>
            <person name="Tomita M."/>
            <person name="Numata K."/>
            <person name="Arakawa K."/>
        </authorList>
    </citation>
    <scope>NUCLEOTIDE SEQUENCE</scope>
</reference>
<accession>A0A8X6PBR7</accession>
<dbReference type="EMBL" id="BMAW01066861">
    <property type="protein sequence ID" value="GFT56742.1"/>
    <property type="molecule type" value="Genomic_DNA"/>
</dbReference>
<evidence type="ECO:0000313" key="1">
    <source>
        <dbReference type="EMBL" id="GFT56742.1"/>
    </source>
</evidence>
<gene>
    <name evidence="1" type="ORF">NPIL_92571</name>
</gene>
<name>A0A8X6PBR7_NEPPI</name>
<sequence>MNSSVDRKNLILGFPWLAKKWAIVKKRALAQEGLDLRAYTTTDSYSRLMRRSASFPGSLRMYSGEFPQKESGHLSFTSQ</sequence>
<keyword evidence="2" id="KW-1185">Reference proteome</keyword>
<protein>
    <submittedName>
        <fullName evidence="1">Uncharacterized protein</fullName>
    </submittedName>
</protein>
<dbReference type="Proteomes" id="UP000887013">
    <property type="component" value="Unassembled WGS sequence"/>
</dbReference>
<organism evidence="1 2">
    <name type="scientific">Nephila pilipes</name>
    <name type="common">Giant wood spider</name>
    <name type="synonym">Nephila maculata</name>
    <dbReference type="NCBI Taxonomy" id="299642"/>
    <lineage>
        <taxon>Eukaryota</taxon>
        <taxon>Metazoa</taxon>
        <taxon>Ecdysozoa</taxon>
        <taxon>Arthropoda</taxon>
        <taxon>Chelicerata</taxon>
        <taxon>Arachnida</taxon>
        <taxon>Araneae</taxon>
        <taxon>Araneomorphae</taxon>
        <taxon>Entelegynae</taxon>
        <taxon>Araneoidea</taxon>
        <taxon>Nephilidae</taxon>
        <taxon>Nephila</taxon>
    </lineage>
</organism>
<dbReference type="AlphaFoldDB" id="A0A8X6PBR7"/>
<comment type="caution">
    <text evidence="1">The sequence shown here is derived from an EMBL/GenBank/DDBJ whole genome shotgun (WGS) entry which is preliminary data.</text>
</comment>
<proteinExistence type="predicted"/>
<evidence type="ECO:0000313" key="2">
    <source>
        <dbReference type="Proteomes" id="UP000887013"/>
    </source>
</evidence>